<dbReference type="SUPFAM" id="SSF103473">
    <property type="entry name" value="MFS general substrate transporter"/>
    <property type="match status" value="1"/>
</dbReference>
<keyword evidence="3 6" id="KW-0812">Transmembrane</keyword>
<evidence type="ECO:0000313" key="8">
    <source>
        <dbReference type="Proteomes" id="UP000184330"/>
    </source>
</evidence>
<dbReference type="Pfam" id="PF07690">
    <property type="entry name" value="MFS_1"/>
    <property type="match status" value="1"/>
</dbReference>
<feature type="transmembrane region" description="Helical" evidence="6">
    <location>
        <begin position="75"/>
        <end position="98"/>
    </location>
</feature>
<evidence type="ECO:0000256" key="2">
    <source>
        <dbReference type="ARBA" id="ARBA00022448"/>
    </source>
</evidence>
<comment type="subcellular location">
    <subcellularLocation>
        <location evidence="1">Membrane</location>
        <topology evidence="1">Multi-pass membrane protein</topology>
    </subcellularLocation>
</comment>
<keyword evidence="4 6" id="KW-1133">Transmembrane helix</keyword>
<dbReference type="InterPro" id="IPR036259">
    <property type="entry name" value="MFS_trans_sf"/>
</dbReference>
<dbReference type="PANTHER" id="PTHR43791:SF15">
    <property type="entry name" value="TRANSPORTER SEO1-RELATED"/>
    <property type="match status" value="1"/>
</dbReference>
<accession>A0A1L7XGY8</accession>
<feature type="transmembrane region" description="Helical" evidence="6">
    <location>
        <begin position="110"/>
        <end position="131"/>
    </location>
</feature>
<dbReference type="AlphaFoldDB" id="A0A1L7XGY8"/>
<feature type="transmembrane region" description="Helical" evidence="6">
    <location>
        <begin position="274"/>
        <end position="294"/>
    </location>
</feature>
<keyword evidence="2" id="KW-0813">Transport</keyword>
<reference evidence="7 8" key="1">
    <citation type="submission" date="2016-03" db="EMBL/GenBank/DDBJ databases">
        <authorList>
            <person name="Ploux O."/>
        </authorList>
    </citation>
    <scope>NUCLEOTIDE SEQUENCE [LARGE SCALE GENOMIC DNA]</scope>
    <source>
        <strain evidence="7 8">UAMH 11012</strain>
    </source>
</reference>
<evidence type="ECO:0000256" key="1">
    <source>
        <dbReference type="ARBA" id="ARBA00004141"/>
    </source>
</evidence>
<dbReference type="GO" id="GO:0022857">
    <property type="term" value="F:transmembrane transporter activity"/>
    <property type="evidence" value="ECO:0007669"/>
    <property type="project" value="InterPro"/>
</dbReference>
<dbReference type="GO" id="GO:0016020">
    <property type="term" value="C:membrane"/>
    <property type="evidence" value="ECO:0007669"/>
    <property type="project" value="UniProtKB-SubCell"/>
</dbReference>
<dbReference type="PANTHER" id="PTHR43791">
    <property type="entry name" value="PERMEASE-RELATED"/>
    <property type="match status" value="1"/>
</dbReference>
<name>A0A1L7XGY8_9HELO</name>
<evidence type="ECO:0000256" key="6">
    <source>
        <dbReference type="SAM" id="Phobius"/>
    </source>
</evidence>
<dbReference type="Proteomes" id="UP000184330">
    <property type="component" value="Unassembled WGS sequence"/>
</dbReference>
<gene>
    <name evidence="7" type="ORF">PAC_14198</name>
</gene>
<keyword evidence="5 6" id="KW-0472">Membrane</keyword>
<protein>
    <submittedName>
        <fullName evidence="7">Uncharacterized protein</fullName>
    </submittedName>
</protein>
<keyword evidence="8" id="KW-1185">Reference proteome</keyword>
<feature type="transmembrane region" description="Helical" evidence="6">
    <location>
        <begin position="340"/>
        <end position="361"/>
    </location>
</feature>
<dbReference type="EMBL" id="FJOG01000026">
    <property type="protein sequence ID" value="CZR64300.1"/>
    <property type="molecule type" value="Genomic_DNA"/>
</dbReference>
<evidence type="ECO:0000313" key="7">
    <source>
        <dbReference type="EMBL" id="CZR64300.1"/>
    </source>
</evidence>
<feature type="transmembrane region" description="Helical" evidence="6">
    <location>
        <begin position="215"/>
        <end position="238"/>
    </location>
</feature>
<proteinExistence type="predicted"/>
<sequence>MSILFQQVPQSSCDHKCRRLRLSWAMAHLYLDAVRTLSPLSENFADLTLPAWAQDLYTIYAMRFMIGVFETSRRTVFYCIASPLGLMFAGYLHAAAYINLNGVNGLEGWRWLFIIITAITLPVSILGFAIFPDVPNGKKPRMLSQEDFDFAAKRLQGLVAPTQVKVSWGLLKRILGRWHFWVFVFHWCMLDQNIQPSGTPMSLYLKVHPKIYSVTQINTIPTIPLAIYIVLALAFGVIADRTGKFWVLALIGTVPNLIGSLLLAVYDIGEGGRLFAFCITGTLGVLSPMTMSWVSLIMAGDAEERAVATVSMNAIGQGFTAWTQLLAFPATAAPHFRKGFINTSVTAFFQILSILTIYVLARRGAAKKARVTATSE</sequence>
<feature type="transmembrane region" description="Helical" evidence="6">
    <location>
        <begin position="245"/>
        <end position="268"/>
    </location>
</feature>
<evidence type="ECO:0000256" key="5">
    <source>
        <dbReference type="ARBA" id="ARBA00023136"/>
    </source>
</evidence>
<evidence type="ECO:0000256" key="3">
    <source>
        <dbReference type="ARBA" id="ARBA00022692"/>
    </source>
</evidence>
<organism evidence="7 8">
    <name type="scientific">Phialocephala subalpina</name>
    <dbReference type="NCBI Taxonomy" id="576137"/>
    <lineage>
        <taxon>Eukaryota</taxon>
        <taxon>Fungi</taxon>
        <taxon>Dikarya</taxon>
        <taxon>Ascomycota</taxon>
        <taxon>Pezizomycotina</taxon>
        <taxon>Leotiomycetes</taxon>
        <taxon>Helotiales</taxon>
        <taxon>Mollisiaceae</taxon>
        <taxon>Phialocephala</taxon>
        <taxon>Phialocephala fortinii species complex</taxon>
    </lineage>
</organism>
<evidence type="ECO:0000256" key="4">
    <source>
        <dbReference type="ARBA" id="ARBA00022989"/>
    </source>
</evidence>
<dbReference type="OrthoDB" id="6132182at2759"/>
<dbReference type="InterPro" id="IPR011701">
    <property type="entry name" value="MFS"/>
</dbReference>